<reference evidence="3 4" key="2">
    <citation type="submission" date="2017-02" db="EMBL/GenBank/DDBJ databases">
        <title>A genome survey and senescence transcriptome analysis in Lentinula edodes.</title>
        <authorList>
            <person name="Sakamoto Y."/>
            <person name="Nakade K."/>
            <person name="Sato S."/>
            <person name="Yoshida Y."/>
            <person name="Miyazaki K."/>
            <person name="Natsume S."/>
            <person name="Konno N."/>
        </authorList>
    </citation>
    <scope>NUCLEOTIDE SEQUENCE [LARGE SCALE GENOMIC DNA]</scope>
    <source>
        <strain evidence="3 4">NBRC 111202</strain>
    </source>
</reference>
<evidence type="ECO:0000313" key="3">
    <source>
        <dbReference type="EMBL" id="GAV98851.1"/>
    </source>
</evidence>
<organism evidence="3 4">
    <name type="scientific">Lentinula edodes</name>
    <name type="common">Shiitake mushroom</name>
    <name type="synonym">Lentinus edodes</name>
    <dbReference type="NCBI Taxonomy" id="5353"/>
    <lineage>
        <taxon>Eukaryota</taxon>
        <taxon>Fungi</taxon>
        <taxon>Dikarya</taxon>
        <taxon>Basidiomycota</taxon>
        <taxon>Agaricomycotina</taxon>
        <taxon>Agaricomycetes</taxon>
        <taxon>Agaricomycetidae</taxon>
        <taxon>Agaricales</taxon>
        <taxon>Marasmiineae</taxon>
        <taxon>Omphalotaceae</taxon>
        <taxon>Lentinula</taxon>
    </lineage>
</organism>
<dbReference type="AlphaFoldDB" id="A0A1Q3DV19"/>
<dbReference type="Pfam" id="PF08755">
    <property type="entry name" value="YccV-like"/>
    <property type="match status" value="1"/>
</dbReference>
<evidence type="ECO:0000313" key="4">
    <source>
        <dbReference type="Proteomes" id="UP000188533"/>
    </source>
</evidence>
<sequence length="796" mass="89355">MVPSLPLDVLVHILYQIPPSRDLDSISVRTIVQCSLTNTLFREAAAIPALWQQHYQVRYLHANEASEGQRKAETNGNWKLMYAARRMIDMKVLKHLDSIVMKRVGRYDHANALTKFLFDAWDVLEIETGMVDSSRHLKIREFGERHSLSATRVYWASAVLASIGQTYAVGLWSSLRLGNNSVPFVQAFSSISCFFGKHPDEISSMLISLNSRCKSYLSRLNIPLSHTDPNYDSKKLCILICDFMSNEGYGPVVPHNSTFSYFPVRVLVHISVPDPEVDDFYVDVFGSQTILTLRDDIPAILARQGIQADSMMHYISPSGAASMLLRNGRNILSSLNIPATPLSLIRPSALLALTIFLVLTGGGRLVIQLMSQAEPLDCATFITEALIPSLDGAGKVQDDLHQASQKGLEEEAISAQEIKLRSPEETVHHFVGMLFEHKRYNYTALITGWDPVCKASESWIKEMKVLDLPRGRDQPFYHVVCMDSSSRYVAEDNIKPLLSASNELLIQMCQNIAILPKLFTGVLTKPKTRSTELRNVPLEEQRASPPPTVTMIITDTETNETLKPPIQHIQPSISRSTSRTPSESRVPPPVHPSIHYGSESPVTPPGYAATTKPTESITYIFEPRPAENAMLLRPAETGGREARPPYYISVTLNCFTPSSHITSIRKYERQGELVGDFEIAAKESKNVSTVYFRGYENPIEEVLVPRLFRNQWTWKPTETHLVLYWDDSAGGNSIACFKSKDKTNTNLLAKFIPRSHMRKPGREIEYTKFEVTPAGHEVFDDILISALIIERLRTNA</sequence>
<dbReference type="EMBL" id="BDGU01000005">
    <property type="protein sequence ID" value="GAV98851.1"/>
    <property type="molecule type" value="Genomic_DNA"/>
</dbReference>
<dbReference type="InterPro" id="IPR053189">
    <property type="entry name" value="Clp_protease_adapter_ClpF"/>
</dbReference>
<keyword evidence="4" id="KW-1185">Reference proteome</keyword>
<dbReference type="Proteomes" id="UP000188533">
    <property type="component" value="Unassembled WGS sequence"/>
</dbReference>
<dbReference type="InterPro" id="IPR011722">
    <property type="entry name" value="Hemimethylated_DNA-bd_dom"/>
</dbReference>
<name>A0A1Q3DV19_LENED</name>
<dbReference type="InterPro" id="IPR036047">
    <property type="entry name" value="F-box-like_dom_sf"/>
</dbReference>
<accession>A0A1Q3DV19</accession>
<evidence type="ECO:0000256" key="1">
    <source>
        <dbReference type="SAM" id="MobiDB-lite"/>
    </source>
</evidence>
<dbReference type="NCBIfam" id="TIGR02097">
    <property type="entry name" value="yccV"/>
    <property type="match status" value="1"/>
</dbReference>
<feature type="compositionally biased region" description="Low complexity" evidence="1">
    <location>
        <begin position="571"/>
        <end position="585"/>
    </location>
</feature>
<dbReference type="InterPro" id="IPR036623">
    <property type="entry name" value="Hemimethylated_DNA-bd_sf"/>
</dbReference>
<dbReference type="SUPFAM" id="SSF81383">
    <property type="entry name" value="F-box domain"/>
    <property type="match status" value="1"/>
</dbReference>
<dbReference type="SUPFAM" id="SSF141255">
    <property type="entry name" value="YccV-like"/>
    <property type="match status" value="1"/>
</dbReference>
<reference evidence="3 4" key="1">
    <citation type="submission" date="2016-08" db="EMBL/GenBank/DDBJ databases">
        <authorList>
            <consortium name="Lentinula edodes genome sequencing consortium"/>
            <person name="Sakamoto Y."/>
            <person name="Nakade K."/>
            <person name="Sato S."/>
            <person name="Yoshida Y."/>
            <person name="Miyazaki K."/>
            <person name="Natsume S."/>
            <person name="Konno N."/>
        </authorList>
    </citation>
    <scope>NUCLEOTIDE SEQUENCE [LARGE SCALE GENOMIC DNA]</scope>
    <source>
        <strain evidence="3 4">NBRC 111202</strain>
    </source>
</reference>
<evidence type="ECO:0000259" key="2">
    <source>
        <dbReference type="SMART" id="SM00992"/>
    </source>
</evidence>
<comment type="caution">
    <text evidence="3">The sequence shown here is derived from an EMBL/GenBank/DDBJ whole genome shotgun (WGS) entry which is preliminary data.</text>
</comment>
<dbReference type="GO" id="GO:0003677">
    <property type="term" value="F:DNA binding"/>
    <property type="evidence" value="ECO:0007669"/>
    <property type="project" value="InterPro"/>
</dbReference>
<feature type="domain" description="Hemimethylated DNA-binding" evidence="2">
    <location>
        <begin position="426"/>
        <end position="527"/>
    </location>
</feature>
<feature type="region of interest" description="Disordered" evidence="1">
    <location>
        <begin position="567"/>
        <end position="606"/>
    </location>
</feature>
<protein>
    <submittedName>
        <fullName evidence="3">F-box domain-containing protein</fullName>
    </submittedName>
</protein>
<dbReference type="InterPro" id="IPR046528">
    <property type="entry name" value="DUF6593"/>
</dbReference>
<dbReference type="Pfam" id="PF20236">
    <property type="entry name" value="DUF6593"/>
    <property type="match status" value="1"/>
</dbReference>
<gene>
    <name evidence="3" type="ORF">LENED_000263</name>
</gene>
<dbReference type="SMART" id="SM00992">
    <property type="entry name" value="YccV-like"/>
    <property type="match status" value="1"/>
</dbReference>
<dbReference type="PANTHER" id="PTHR48439">
    <property type="entry name" value="HEMIMETHYLATED DNA-BINDING DOMAIN-CONTAINING PROTEIN"/>
    <property type="match status" value="1"/>
</dbReference>
<dbReference type="STRING" id="5353.A0A1Q3DV19"/>
<dbReference type="PANTHER" id="PTHR48439:SF1">
    <property type="entry name" value="HEMIMETHYLATED DNA-BINDING DOMAIN-CONTAINING PROTEIN"/>
    <property type="match status" value="1"/>
</dbReference>
<proteinExistence type="predicted"/>
<dbReference type="Gene3D" id="2.30.30.390">
    <property type="entry name" value="Hemimethylated DNA-binding domain"/>
    <property type="match status" value="1"/>
</dbReference>